<dbReference type="PANTHER" id="PTHR36174">
    <property type="entry name" value="LIPID II:GLYCINE GLYCYLTRANSFERASE"/>
    <property type="match status" value="1"/>
</dbReference>
<keyword evidence="2" id="KW-0808">Transferase</keyword>
<dbReference type="GO" id="GO:0071555">
    <property type="term" value="P:cell wall organization"/>
    <property type="evidence" value="ECO:0007669"/>
    <property type="project" value="UniProtKB-KW"/>
</dbReference>
<gene>
    <name evidence="7" type="ORF">METZ01_LOCUS269679</name>
</gene>
<accession>A0A382JYY1</accession>
<dbReference type="GO" id="GO:0008360">
    <property type="term" value="P:regulation of cell shape"/>
    <property type="evidence" value="ECO:0007669"/>
    <property type="project" value="UniProtKB-KW"/>
</dbReference>
<dbReference type="PANTHER" id="PTHR36174:SF1">
    <property type="entry name" value="LIPID II:GLYCINE GLYCYLTRANSFERASE"/>
    <property type="match status" value="1"/>
</dbReference>
<dbReference type="InterPro" id="IPR003447">
    <property type="entry name" value="FEMABX"/>
</dbReference>
<evidence type="ECO:0000313" key="7">
    <source>
        <dbReference type="EMBL" id="SVC16825.1"/>
    </source>
</evidence>
<evidence type="ECO:0000256" key="2">
    <source>
        <dbReference type="ARBA" id="ARBA00022679"/>
    </source>
</evidence>
<reference evidence="7" key="1">
    <citation type="submission" date="2018-05" db="EMBL/GenBank/DDBJ databases">
        <authorList>
            <person name="Lanie J.A."/>
            <person name="Ng W.-L."/>
            <person name="Kazmierczak K.M."/>
            <person name="Andrzejewski T.M."/>
            <person name="Davidsen T.M."/>
            <person name="Wayne K.J."/>
            <person name="Tettelin H."/>
            <person name="Glass J.I."/>
            <person name="Rusch D."/>
            <person name="Podicherti R."/>
            <person name="Tsui H.-C.T."/>
            <person name="Winkler M.E."/>
        </authorList>
    </citation>
    <scope>NUCLEOTIDE SEQUENCE</scope>
</reference>
<dbReference type="PROSITE" id="PS51191">
    <property type="entry name" value="FEMABX"/>
    <property type="match status" value="1"/>
</dbReference>
<evidence type="ECO:0008006" key="8">
    <source>
        <dbReference type="Google" id="ProtNLM"/>
    </source>
</evidence>
<keyword evidence="6" id="KW-0961">Cell wall biogenesis/degradation</keyword>
<keyword evidence="5" id="KW-0012">Acyltransferase</keyword>
<evidence type="ECO:0000256" key="4">
    <source>
        <dbReference type="ARBA" id="ARBA00022984"/>
    </source>
</evidence>
<evidence type="ECO:0000256" key="1">
    <source>
        <dbReference type="ARBA" id="ARBA00009943"/>
    </source>
</evidence>
<name>A0A382JYY1_9ZZZZ</name>
<dbReference type="SUPFAM" id="SSF55729">
    <property type="entry name" value="Acyl-CoA N-acyltransferases (Nat)"/>
    <property type="match status" value="2"/>
</dbReference>
<dbReference type="GO" id="GO:0016755">
    <property type="term" value="F:aminoacyltransferase activity"/>
    <property type="evidence" value="ECO:0007669"/>
    <property type="project" value="InterPro"/>
</dbReference>
<dbReference type="InterPro" id="IPR016181">
    <property type="entry name" value="Acyl_CoA_acyltransferase"/>
</dbReference>
<evidence type="ECO:0000256" key="6">
    <source>
        <dbReference type="ARBA" id="ARBA00023316"/>
    </source>
</evidence>
<dbReference type="EMBL" id="UINC01077063">
    <property type="protein sequence ID" value="SVC16825.1"/>
    <property type="molecule type" value="Genomic_DNA"/>
</dbReference>
<evidence type="ECO:0000256" key="3">
    <source>
        <dbReference type="ARBA" id="ARBA00022960"/>
    </source>
</evidence>
<evidence type="ECO:0000256" key="5">
    <source>
        <dbReference type="ARBA" id="ARBA00023315"/>
    </source>
</evidence>
<keyword evidence="4" id="KW-0573">Peptidoglycan synthesis</keyword>
<keyword evidence="3" id="KW-0133">Cell shape</keyword>
<protein>
    <recommendedName>
        <fullName evidence="8">BioF2-like acetyltransferase domain-containing protein</fullName>
    </recommendedName>
</protein>
<dbReference type="Pfam" id="PF02388">
    <property type="entry name" value="FemAB"/>
    <property type="match status" value="2"/>
</dbReference>
<dbReference type="Gene3D" id="3.40.630.30">
    <property type="match status" value="2"/>
</dbReference>
<organism evidence="7">
    <name type="scientific">marine metagenome</name>
    <dbReference type="NCBI Taxonomy" id="408172"/>
    <lineage>
        <taxon>unclassified sequences</taxon>
        <taxon>metagenomes</taxon>
        <taxon>ecological metagenomes</taxon>
    </lineage>
</organism>
<dbReference type="InterPro" id="IPR050644">
    <property type="entry name" value="PG_Glycine_Bridge_Synth"/>
</dbReference>
<dbReference type="GO" id="GO:0009252">
    <property type="term" value="P:peptidoglycan biosynthetic process"/>
    <property type="evidence" value="ECO:0007669"/>
    <property type="project" value="UniProtKB-KW"/>
</dbReference>
<dbReference type="AlphaFoldDB" id="A0A382JYY1"/>
<proteinExistence type="inferred from homology"/>
<sequence>MQSWDWGELKSRYGWELQRIVWQDSQTVVAAAQILTRSEIRYGIKAKIMYVPRGPVLDWNNTILRQNVLEDLRRMAIREKALFIKIDPYLPVGYGVEAHQDEKPDGVGLELADELTQSGWKESNQQIQFRNTMVLDLTTEESELLLSFSQKTRYNIRLASRKGLEVRDGTSADLNLLYGLYESTAVRNGFAIRPRKYYIDVWQSFMEAGMAQPLVVTIDDEVIAAVVMSVFGGCATYMYGMSSGQHTEKMPNYLLQWESIVRAKASGCTIYDFWGVPEVFVDSDPLWGVWRFKSGFKGDVVRTLGAWDFSCKRFGYWLYANVMPSLLRIMQMRGS</sequence>
<comment type="similarity">
    <text evidence="1">Belongs to the FemABX family.</text>
</comment>